<dbReference type="InterPro" id="IPR043129">
    <property type="entry name" value="ATPase_NBD"/>
</dbReference>
<accession>A0A9X9ESK7</accession>
<evidence type="ECO:0000256" key="1">
    <source>
        <dbReference type="ARBA" id="ARBA00006479"/>
    </source>
</evidence>
<dbReference type="Proteomes" id="UP000309170">
    <property type="component" value="Unassembled WGS sequence"/>
</dbReference>
<organism evidence="2 3">
    <name type="scientific">Peribacillus simplex</name>
    <dbReference type="NCBI Taxonomy" id="1478"/>
    <lineage>
        <taxon>Bacteria</taxon>
        <taxon>Bacillati</taxon>
        <taxon>Bacillota</taxon>
        <taxon>Bacilli</taxon>
        <taxon>Bacillales</taxon>
        <taxon>Bacillaceae</taxon>
        <taxon>Peribacillus</taxon>
    </lineage>
</organism>
<sequence length="296" mass="32467">MNQYLAFDIGGTQIKYGIVNQEGSILSQSLIDTESHLGGHAIIEKVIALSQGIIENHSVDGVAISTAGQVDIHTGIIVGAGETIPNYTGVEVKNLVSNALDLTVEVRNDVDCVALGEQWLGNHDTNNLIALTVGTGIGGAIVIDGKMYSGHSFSAGEWGYMLIEGEPFEKNASISGLIRFAQRYKENRNWTGKEIFDLYDRGDINIKKAVSQFYKYLAIGISNLIYIFNPEKVIIGGGITARGDTFLQEVRFEMQKHLQPSFYRNTEIVLAKLSNNAGMIGAVYNFLIKQTRKPYE</sequence>
<proteinExistence type="inferred from homology"/>
<dbReference type="PANTHER" id="PTHR18964:SF165">
    <property type="entry name" value="BETA-GLUCOSIDE KINASE"/>
    <property type="match status" value="1"/>
</dbReference>
<dbReference type="PANTHER" id="PTHR18964">
    <property type="entry name" value="ROK (REPRESSOR, ORF, KINASE) FAMILY"/>
    <property type="match status" value="1"/>
</dbReference>
<dbReference type="Gene3D" id="3.30.420.40">
    <property type="match status" value="2"/>
</dbReference>
<dbReference type="EMBL" id="SZNT01000130">
    <property type="protein sequence ID" value="TKH11991.1"/>
    <property type="molecule type" value="Genomic_DNA"/>
</dbReference>
<evidence type="ECO:0000313" key="2">
    <source>
        <dbReference type="EMBL" id="TKH11991.1"/>
    </source>
</evidence>
<dbReference type="Pfam" id="PF00480">
    <property type="entry name" value="ROK"/>
    <property type="match status" value="1"/>
</dbReference>
<dbReference type="InterPro" id="IPR000600">
    <property type="entry name" value="ROK"/>
</dbReference>
<gene>
    <name evidence="2" type="ORF">FC678_10605</name>
</gene>
<dbReference type="AlphaFoldDB" id="A0A9X9ESK7"/>
<dbReference type="RefSeq" id="WP_137023611.1">
    <property type="nucleotide sequence ID" value="NZ_SZNT01000130.1"/>
</dbReference>
<evidence type="ECO:0000313" key="3">
    <source>
        <dbReference type="Proteomes" id="UP000309170"/>
    </source>
</evidence>
<comment type="caution">
    <text evidence="2">The sequence shown here is derived from an EMBL/GenBank/DDBJ whole genome shotgun (WGS) entry which is preliminary data.</text>
</comment>
<name>A0A9X9ESK7_9BACI</name>
<dbReference type="CDD" id="cd24068">
    <property type="entry name" value="ASKHA_NBD_ROK_FnNanK-like"/>
    <property type="match status" value="1"/>
</dbReference>
<dbReference type="SUPFAM" id="SSF53067">
    <property type="entry name" value="Actin-like ATPase domain"/>
    <property type="match status" value="1"/>
</dbReference>
<reference evidence="2 3" key="1">
    <citation type="journal article" date="2019" name="Environ. Microbiol.">
        <title>An active ?-lactamase is a part of an orchestrated cell wall stress resistance network of Bacillus subtilis and related rhizosphere species.</title>
        <authorList>
            <person name="Bucher T."/>
            <person name="Keren-Paz A."/>
            <person name="Hausser J."/>
            <person name="Olender T."/>
            <person name="Cytryn E."/>
            <person name="Kolodkin-Gal I."/>
        </authorList>
    </citation>
    <scope>NUCLEOTIDE SEQUENCE [LARGE SCALE GENOMIC DNA]</scope>
    <source>
        <strain evidence="2 3">I4</strain>
    </source>
</reference>
<protein>
    <submittedName>
        <fullName evidence="2">ROK family protein</fullName>
    </submittedName>
</protein>
<comment type="similarity">
    <text evidence="1">Belongs to the ROK (NagC/XylR) family.</text>
</comment>